<dbReference type="Pfam" id="PF03633">
    <property type="entry name" value="Glyco_hydro_65C"/>
    <property type="match status" value="1"/>
</dbReference>
<dbReference type="InterPro" id="IPR008979">
    <property type="entry name" value="Galactose-bd-like_sf"/>
</dbReference>
<feature type="signal peptide" evidence="1">
    <location>
        <begin position="1"/>
        <end position="24"/>
    </location>
</feature>
<dbReference type="GO" id="GO:0005975">
    <property type="term" value="P:carbohydrate metabolic process"/>
    <property type="evidence" value="ECO:0007669"/>
    <property type="project" value="InterPro"/>
</dbReference>
<feature type="domain" description="F5/8 type C" evidence="2">
    <location>
        <begin position="541"/>
        <end position="693"/>
    </location>
</feature>
<dbReference type="OrthoDB" id="231241at2"/>
<dbReference type="InterPro" id="IPR000421">
    <property type="entry name" value="FA58C"/>
</dbReference>
<keyword evidence="1" id="KW-0732">Signal</keyword>
<evidence type="ECO:0000313" key="3">
    <source>
        <dbReference type="EMBL" id="EDM27338.1"/>
    </source>
</evidence>
<dbReference type="Gene3D" id="2.60.120.260">
    <property type="entry name" value="Galactose-binding domain-like"/>
    <property type="match status" value="1"/>
</dbReference>
<dbReference type="Proteomes" id="UP000004947">
    <property type="component" value="Unassembled WGS sequence"/>
</dbReference>
<dbReference type="PROSITE" id="PS50022">
    <property type="entry name" value="FA58C_3"/>
    <property type="match status" value="1"/>
</dbReference>
<dbReference type="InterPro" id="IPR012341">
    <property type="entry name" value="6hp_glycosidase-like_sf"/>
</dbReference>
<proteinExistence type="predicted"/>
<evidence type="ECO:0000259" key="2">
    <source>
        <dbReference type="PROSITE" id="PS50022"/>
    </source>
</evidence>
<dbReference type="RefSeq" id="WP_007278943.1">
    <property type="nucleotide sequence ID" value="NZ_ABCK01000010.1"/>
</dbReference>
<evidence type="ECO:0000313" key="4">
    <source>
        <dbReference type="Proteomes" id="UP000004947"/>
    </source>
</evidence>
<keyword evidence="4" id="KW-1185">Reference proteome</keyword>
<accession>A6DM40</accession>
<dbReference type="STRING" id="313628.LNTAR_21530"/>
<dbReference type="InterPro" id="IPR054491">
    <property type="entry name" value="MGH1-like_GH"/>
</dbReference>
<protein>
    <recommendedName>
        <fullName evidence="2">F5/8 type C domain-containing protein</fullName>
    </recommendedName>
</protein>
<evidence type="ECO:0000256" key="1">
    <source>
        <dbReference type="SAM" id="SignalP"/>
    </source>
</evidence>
<dbReference type="eggNOG" id="COG3408">
    <property type="taxonomic scope" value="Bacteria"/>
</dbReference>
<reference evidence="3 4" key="1">
    <citation type="journal article" date="2010" name="J. Bacteriol.">
        <title>Genome sequence of Lentisphaera araneosa HTCC2155T, the type species of the order Lentisphaerales in the phylum Lentisphaerae.</title>
        <authorList>
            <person name="Thrash J.C."/>
            <person name="Cho J.C."/>
            <person name="Vergin K.L."/>
            <person name="Morris R.M."/>
            <person name="Giovannoni S.J."/>
        </authorList>
    </citation>
    <scope>NUCLEOTIDE SEQUENCE [LARGE SCALE GENOMIC DNA]</scope>
    <source>
        <strain evidence="3 4">HTCC2155</strain>
    </source>
</reference>
<dbReference type="InterPro" id="IPR008928">
    <property type="entry name" value="6-hairpin_glycosidase_sf"/>
</dbReference>
<dbReference type="Pfam" id="PF00754">
    <property type="entry name" value="F5_F8_type_C"/>
    <property type="match status" value="1"/>
</dbReference>
<dbReference type="AlphaFoldDB" id="A6DM40"/>
<dbReference type="Pfam" id="PF22422">
    <property type="entry name" value="MGH1-like_GH"/>
    <property type="match status" value="1"/>
</dbReference>
<dbReference type="SUPFAM" id="SSF49785">
    <property type="entry name" value="Galactose-binding domain-like"/>
    <property type="match status" value="1"/>
</dbReference>
<dbReference type="InterPro" id="IPR005194">
    <property type="entry name" value="Glyco_hydro_65_C"/>
</dbReference>
<dbReference type="Gene3D" id="1.50.10.10">
    <property type="match status" value="1"/>
</dbReference>
<organism evidence="3 4">
    <name type="scientific">Lentisphaera araneosa HTCC2155</name>
    <dbReference type="NCBI Taxonomy" id="313628"/>
    <lineage>
        <taxon>Bacteria</taxon>
        <taxon>Pseudomonadati</taxon>
        <taxon>Lentisphaerota</taxon>
        <taxon>Lentisphaeria</taxon>
        <taxon>Lentisphaerales</taxon>
        <taxon>Lentisphaeraceae</taxon>
        <taxon>Lentisphaera</taxon>
    </lineage>
</organism>
<sequence>MNLTKIYKAMMLHSFLIVAQFTSADVLEKQSFKHYVDKFNQQDKELYPQHVPNKDAWVFLEENIPFFECPDKQIEKNYYYRWWTFRKHVKSTPDGYVVTEFLPKVPWAGKYNTISCPAGHQFYEGRWLHDTKILDDYSSFWLRKGGEPRRYSFWIADSFYKRHLVTPNKDFIIDFLDDLIKNYQAWEKSHKKGDVLFAQSADRDGMEWAIGGDGFRPTINSYMYGDALAIAEIAKLAGKTDISQEYKAKALEIKHEVQAKLWDNDAKFFKVLRPHKNQLEKVRELHGYTPWYFNLPDKNKDYEAAWEQLMDAKGFYAPYGPTSAEQRHPGFQISYRGHECQWNGPSWPFATSQTLTALTNVLNHYPQNVVSKEDYFETLKIYTKSHQLKRENGEVVSWIDENLNPYTGDWISRTRLKQWKNGTWDKGKGGKERGKDYNHSTYNDLIITGLVGLRPRADNVIEVNPLLPDKTWDYFCLDKVRYHDRILTIIWDKSGEKYGKGKGLSVYANGEKIAAAPTLTKLTGTLDGIAPIPYVQRAPIATDDSTHLKVLAVRASHTNTSDTTSGLIQNSTPYGSGDESIKRWTSWPQTGKSQWVELDLGDKASVKSLGVFWFQDNAGVKVPTSWHIEASDDQAGPWLKVPSSDGQFGVELDDYNTVQFKETLKSRYVRILMTPSKGKALGILSVKVKTIKTVKTKKIKPVKKYINI</sequence>
<name>A6DM40_9BACT</name>
<comment type="caution">
    <text evidence="3">The sequence shown here is derived from an EMBL/GenBank/DDBJ whole genome shotgun (WGS) entry which is preliminary data.</text>
</comment>
<dbReference type="EMBL" id="ABCK01000010">
    <property type="protein sequence ID" value="EDM27338.1"/>
    <property type="molecule type" value="Genomic_DNA"/>
</dbReference>
<dbReference type="SUPFAM" id="SSF48208">
    <property type="entry name" value="Six-hairpin glycosidases"/>
    <property type="match status" value="1"/>
</dbReference>
<gene>
    <name evidence="3" type="ORF">LNTAR_21530</name>
</gene>
<feature type="chain" id="PRO_5002691235" description="F5/8 type C domain-containing protein" evidence="1">
    <location>
        <begin position="25"/>
        <end position="708"/>
    </location>
</feature>